<dbReference type="InterPro" id="IPR013225">
    <property type="entry name" value="PaaX_C"/>
</dbReference>
<name>A0ABT2DEH3_9BURK</name>
<dbReference type="PIRSF" id="PIRSF020623">
    <property type="entry name" value="PaaX"/>
    <property type="match status" value="1"/>
</dbReference>
<dbReference type="InterPro" id="IPR011965">
    <property type="entry name" value="PaaX_trns_reg"/>
</dbReference>
<keyword evidence="5" id="KW-1185">Reference proteome</keyword>
<evidence type="ECO:0000259" key="1">
    <source>
        <dbReference type="Pfam" id="PF07848"/>
    </source>
</evidence>
<comment type="caution">
    <text evidence="4">The sequence shown here is derived from an EMBL/GenBank/DDBJ whole genome shotgun (WGS) entry which is preliminary data.</text>
</comment>
<dbReference type="Gene3D" id="3.30.70.2650">
    <property type="match status" value="1"/>
</dbReference>
<dbReference type="Gene3D" id="1.20.58.1460">
    <property type="match status" value="1"/>
</dbReference>
<evidence type="ECO:0000313" key="5">
    <source>
        <dbReference type="Proteomes" id="UP001206126"/>
    </source>
</evidence>
<dbReference type="Gene3D" id="1.10.10.10">
    <property type="entry name" value="Winged helix-like DNA-binding domain superfamily/Winged helix DNA-binding domain"/>
    <property type="match status" value="1"/>
</dbReference>
<dbReference type="Pfam" id="PF07848">
    <property type="entry name" value="PaaX"/>
    <property type="match status" value="1"/>
</dbReference>
<gene>
    <name evidence="4" type="primary">paaX</name>
    <name evidence="4" type="ORF">NX774_17480</name>
</gene>
<feature type="domain" description="Transcriptional repressor PaaX-like N-terminal" evidence="1">
    <location>
        <begin position="20"/>
        <end position="88"/>
    </location>
</feature>
<feature type="domain" description="Transcriptional repressor PaaX-like C-terminal" evidence="2">
    <location>
        <begin position="194"/>
        <end position="281"/>
    </location>
</feature>
<dbReference type="PANTHER" id="PTHR30319">
    <property type="entry name" value="PHENYLACETIC ACID REGULATOR-RELATED TRANSCRIPTIONAL REPRESSOR"/>
    <property type="match status" value="1"/>
</dbReference>
<dbReference type="PANTHER" id="PTHR30319:SF1">
    <property type="entry name" value="TRANSCRIPTIONAL REPRESSOR PAAX"/>
    <property type="match status" value="1"/>
</dbReference>
<dbReference type="Pfam" id="PF08223">
    <property type="entry name" value="PaaX_C"/>
    <property type="match status" value="1"/>
</dbReference>
<protein>
    <submittedName>
        <fullName evidence="4">Phenylacetic acid degradation operon negative regulatory protein PaaX</fullName>
    </submittedName>
</protein>
<dbReference type="InterPro" id="IPR036388">
    <property type="entry name" value="WH-like_DNA-bd_sf"/>
</dbReference>
<reference evidence="4 5" key="1">
    <citation type="submission" date="2022-08" db="EMBL/GenBank/DDBJ databases">
        <title>Reclassification of Massilia species as members of the genera Telluria, Duganella, Pseudoduganella, Mokoshia gen. nov. and Zemynaea gen. nov. using orthogonal and non-orthogonal genome-based approaches.</title>
        <authorList>
            <person name="Bowman J.P."/>
        </authorList>
    </citation>
    <scope>NUCLEOTIDE SEQUENCE [LARGE SCALE GENOMIC DNA]</scope>
    <source>
        <strain evidence="4 5">JCM 31605</strain>
    </source>
</reference>
<dbReference type="Proteomes" id="UP001206126">
    <property type="component" value="Unassembled WGS sequence"/>
</dbReference>
<dbReference type="InterPro" id="IPR048846">
    <property type="entry name" value="PaaX-like_central"/>
</dbReference>
<dbReference type="RefSeq" id="WP_258823541.1">
    <property type="nucleotide sequence ID" value="NZ_JANUHB010000004.1"/>
</dbReference>
<evidence type="ECO:0000259" key="3">
    <source>
        <dbReference type="Pfam" id="PF20803"/>
    </source>
</evidence>
<feature type="domain" description="Transcriptional repressor PaaX-like central Cas2-like" evidence="3">
    <location>
        <begin position="107"/>
        <end position="177"/>
    </location>
</feature>
<evidence type="ECO:0000313" key="4">
    <source>
        <dbReference type="EMBL" id="MCS0809716.1"/>
    </source>
</evidence>
<dbReference type="NCBIfam" id="TIGR02277">
    <property type="entry name" value="PaaX_trns_reg"/>
    <property type="match status" value="1"/>
</dbReference>
<sequence>MNLATSSAWIDRFLSAEPPRSKSLVMTVLGDAIAPHGGAVWLGSLIELVAPLAVTDRLTRTSVFRLVNEGWLIASREGRRSRYLLSPQALPRVARANRRIYSKPGLHWDGRWVLLLTPNGSLDADQRSALRRELQWDGFAMLAAGVLAHPAPDLTSLGEILRRNGAEGRLFACTATELPGVASRPLPELVAEGWDLSGVAAQYRHFIDTFAQLETLLPGDDIAPQTAFMVRTLLVHAYRRLQLHDPMLPLELLPAQWPGTQAYELARSIYLRTFARAEEHVLEVLRREDPQAPGADTGFYERFGGLPKDG</sequence>
<evidence type="ECO:0000259" key="2">
    <source>
        <dbReference type="Pfam" id="PF08223"/>
    </source>
</evidence>
<dbReference type="EMBL" id="JANUHB010000004">
    <property type="protein sequence ID" value="MCS0809716.1"/>
    <property type="molecule type" value="Genomic_DNA"/>
</dbReference>
<dbReference type="Pfam" id="PF20803">
    <property type="entry name" value="PaaX_M"/>
    <property type="match status" value="1"/>
</dbReference>
<accession>A0ABT2DEH3</accession>
<proteinExistence type="predicted"/>
<organism evidence="4 5">
    <name type="scientific">Massilia agilis</name>
    <dbReference type="NCBI Taxonomy" id="1811226"/>
    <lineage>
        <taxon>Bacteria</taxon>
        <taxon>Pseudomonadati</taxon>
        <taxon>Pseudomonadota</taxon>
        <taxon>Betaproteobacteria</taxon>
        <taxon>Burkholderiales</taxon>
        <taxon>Oxalobacteraceae</taxon>
        <taxon>Telluria group</taxon>
        <taxon>Massilia</taxon>
    </lineage>
</organism>
<dbReference type="InterPro" id="IPR012906">
    <property type="entry name" value="PaaX-like_N"/>
</dbReference>